<sequence>MEDKYVLDVFKDHSVLKVLNIMTISITILSFAVFYLLELFAAGGESSALAGFDQLGVFGAVFFVMALLFAIITFHEAIHGLFFKIFAPSGRVRFGYKSGMFYAAAPGEVFSRGRFIIIILMPFIIITTLMLILMMTTSHGAFKYLLALHTGACAGDFYYVYLLMRKNHMKFVEDTEVGMTMYRSHPGGRN</sequence>
<keyword evidence="1" id="KW-0472">Membrane</keyword>
<dbReference type="RefSeq" id="WP_344700660.1">
    <property type="nucleotide sequence ID" value="NZ_BAABCK010000002.1"/>
</dbReference>
<proteinExistence type="predicted"/>
<reference evidence="3" key="1">
    <citation type="journal article" date="2019" name="Int. J. Syst. Evol. Microbiol.">
        <title>The Global Catalogue of Microorganisms (GCM) 10K type strain sequencing project: providing services to taxonomists for standard genome sequencing and annotation.</title>
        <authorList>
            <consortium name="The Broad Institute Genomics Platform"/>
            <consortium name="The Broad Institute Genome Sequencing Center for Infectious Disease"/>
            <person name="Wu L."/>
            <person name="Ma J."/>
        </authorList>
    </citation>
    <scope>NUCLEOTIDE SEQUENCE [LARGE SCALE GENOMIC DNA]</scope>
    <source>
        <strain evidence="3">JCM 16981</strain>
    </source>
</reference>
<organism evidence="2 3">
    <name type="scientific">Salinicoccus jeotgali</name>
    <dbReference type="NCBI Taxonomy" id="381634"/>
    <lineage>
        <taxon>Bacteria</taxon>
        <taxon>Bacillati</taxon>
        <taxon>Bacillota</taxon>
        <taxon>Bacilli</taxon>
        <taxon>Bacillales</taxon>
        <taxon>Staphylococcaceae</taxon>
        <taxon>Salinicoccus</taxon>
    </lineage>
</organism>
<accession>A0ABP7E3X0</accession>
<gene>
    <name evidence="2" type="ORF">GCM10022378_00990</name>
</gene>
<protein>
    <submittedName>
        <fullName evidence="2">DUF3267 domain-containing protein</fullName>
    </submittedName>
</protein>
<evidence type="ECO:0000313" key="2">
    <source>
        <dbReference type="EMBL" id="GAA3713981.1"/>
    </source>
</evidence>
<keyword evidence="1" id="KW-0812">Transmembrane</keyword>
<name>A0ABP7E3X0_9STAP</name>
<feature type="transmembrane region" description="Helical" evidence="1">
    <location>
        <begin position="115"/>
        <end position="135"/>
    </location>
</feature>
<keyword evidence="1" id="KW-1133">Transmembrane helix</keyword>
<dbReference type="InterPro" id="IPR021683">
    <property type="entry name" value="DUF3267"/>
</dbReference>
<feature type="transmembrane region" description="Helical" evidence="1">
    <location>
        <begin position="141"/>
        <end position="161"/>
    </location>
</feature>
<feature type="transmembrane region" description="Helical" evidence="1">
    <location>
        <begin position="55"/>
        <end position="74"/>
    </location>
</feature>
<evidence type="ECO:0000313" key="3">
    <source>
        <dbReference type="Proteomes" id="UP001500920"/>
    </source>
</evidence>
<dbReference type="EMBL" id="BAABCK010000002">
    <property type="protein sequence ID" value="GAA3713981.1"/>
    <property type="molecule type" value="Genomic_DNA"/>
</dbReference>
<evidence type="ECO:0000256" key="1">
    <source>
        <dbReference type="SAM" id="Phobius"/>
    </source>
</evidence>
<feature type="transmembrane region" description="Helical" evidence="1">
    <location>
        <begin position="21"/>
        <end position="43"/>
    </location>
</feature>
<dbReference type="Pfam" id="PF11667">
    <property type="entry name" value="DUF3267"/>
    <property type="match status" value="1"/>
</dbReference>
<keyword evidence="3" id="KW-1185">Reference proteome</keyword>
<comment type="caution">
    <text evidence="2">The sequence shown here is derived from an EMBL/GenBank/DDBJ whole genome shotgun (WGS) entry which is preliminary data.</text>
</comment>
<dbReference type="Proteomes" id="UP001500920">
    <property type="component" value="Unassembled WGS sequence"/>
</dbReference>